<evidence type="ECO:0000313" key="1">
    <source>
        <dbReference type="EMBL" id="JAP12600.1"/>
    </source>
</evidence>
<name>A0A0V0GWW1_SOLCH</name>
<organism evidence="1">
    <name type="scientific">Solanum chacoense</name>
    <name type="common">Chaco potato</name>
    <dbReference type="NCBI Taxonomy" id="4108"/>
    <lineage>
        <taxon>Eukaryota</taxon>
        <taxon>Viridiplantae</taxon>
        <taxon>Streptophyta</taxon>
        <taxon>Embryophyta</taxon>
        <taxon>Tracheophyta</taxon>
        <taxon>Spermatophyta</taxon>
        <taxon>Magnoliopsida</taxon>
        <taxon>eudicotyledons</taxon>
        <taxon>Gunneridae</taxon>
        <taxon>Pentapetalae</taxon>
        <taxon>asterids</taxon>
        <taxon>lamiids</taxon>
        <taxon>Solanales</taxon>
        <taxon>Solanaceae</taxon>
        <taxon>Solanoideae</taxon>
        <taxon>Solaneae</taxon>
        <taxon>Solanum</taxon>
    </lineage>
</organism>
<dbReference type="AlphaFoldDB" id="A0A0V0GWW1"/>
<proteinExistence type="predicted"/>
<accession>A0A0V0GWW1</accession>
<dbReference type="EMBL" id="GEDG01029355">
    <property type="protein sequence ID" value="JAP12600.1"/>
    <property type="molecule type" value="Transcribed_RNA"/>
</dbReference>
<sequence>MFLLCCNSLCSFYFLPNFLKIFTNVHTELNFCGLILYLTCSVSTRRACIDKYMPLHGCLFIPYLTCQYKYMPLHDCLLLSLLAELLLLA</sequence>
<reference evidence="1" key="1">
    <citation type="submission" date="2015-12" db="EMBL/GenBank/DDBJ databases">
        <title>Gene expression during late stages of embryo sac development: a critical building block for successful pollen-pistil interactions.</title>
        <authorList>
            <person name="Liu Y."/>
            <person name="Joly V."/>
            <person name="Sabar M."/>
            <person name="Matton D.P."/>
        </authorList>
    </citation>
    <scope>NUCLEOTIDE SEQUENCE</scope>
</reference>
<protein>
    <submittedName>
        <fullName evidence="1">Putative ovule protein</fullName>
    </submittedName>
</protein>